<feature type="signal peptide" evidence="1">
    <location>
        <begin position="1"/>
        <end position="22"/>
    </location>
</feature>
<feature type="chain" id="PRO_5006194820" evidence="1">
    <location>
        <begin position="23"/>
        <end position="313"/>
    </location>
</feature>
<dbReference type="InterPro" id="IPR011852">
    <property type="entry name" value="TRAP_TAXI"/>
</dbReference>
<protein>
    <submittedName>
        <fullName evidence="2">TRAP ABC transporter substrate-binding protein</fullName>
    </submittedName>
</protein>
<evidence type="ECO:0000313" key="3">
    <source>
        <dbReference type="Proteomes" id="UP000051221"/>
    </source>
</evidence>
<organism evidence="2 3">
    <name type="scientific">Vibrio furnissii</name>
    <dbReference type="NCBI Taxonomy" id="29494"/>
    <lineage>
        <taxon>Bacteria</taxon>
        <taxon>Pseudomonadati</taxon>
        <taxon>Pseudomonadota</taxon>
        <taxon>Gammaproteobacteria</taxon>
        <taxon>Vibrionales</taxon>
        <taxon>Vibrionaceae</taxon>
        <taxon>Vibrio</taxon>
    </lineage>
</organism>
<dbReference type="RefSeq" id="WP_055465038.1">
    <property type="nucleotide sequence ID" value="NZ_CP035694.1"/>
</dbReference>
<sequence>MKNTIKSLLFVSLFGFLSGAQAENYTIGTGSQSGTYYPYGGVLAQIWSENLPDFNMRVEVTAASVENTIKVVQDKQLVGLAMGDVVIQAQEGSKPFPRPLDVAVLTALYPNVVQFVVMADSDIHSLRDLASKTVSLGAPGSGTRVSAKSILAALGVDEKRMKVQSLNFSATTEALANGQIDAGVFVGSAGLGAISELALTRDIRVLNFSQDDLATIQKALPAYQSVSVDQGVYNGVERFTAPAVWNVLVVNQRLNDELAYNMTRLIFENASKITNALSVAKYTTLDNMNQLSAVPLHPGAQKYLLEQRNKQAE</sequence>
<dbReference type="Proteomes" id="UP000051221">
    <property type="component" value="Unassembled WGS sequence"/>
</dbReference>
<reference evidence="2 3" key="1">
    <citation type="submission" date="2015-08" db="EMBL/GenBank/DDBJ databases">
        <title>Antibacterial properties of a collection of Vibrionaceae strains.</title>
        <authorList>
            <person name="Giubergia S."/>
        </authorList>
    </citation>
    <scope>NUCLEOTIDE SEQUENCE [LARGE SCALE GENOMIC DNA]</scope>
    <source>
        <strain evidence="2 3">S0821</strain>
    </source>
</reference>
<dbReference type="Pfam" id="PF16868">
    <property type="entry name" value="NMT1_3"/>
    <property type="match status" value="1"/>
</dbReference>
<dbReference type="OrthoDB" id="9776669at2"/>
<dbReference type="PANTHER" id="PTHR42941">
    <property type="entry name" value="SLL1037 PROTEIN"/>
    <property type="match status" value="1"/>
</dbReference>
<dbReference type="InParanoid" id="A0A0Q2N834"/>
<dbReference type="SUPFAM" id="SSF53850">
    <property type="entry name" value="Periplasmic binding protein-like II"/>
    <property type="match status" value="1"/>
</dbReference>
<evidence type="ECO:0000313" key="2">
    <source>
        <dbReference type="EMBL" id="KQH87983.1"/>
    </source>
</evidence>
<keyword evidence="3" id="KW-1185">Reference proteome</keyword>
<dbReference type="EMBL" id="LKHS01000001">
    <property type="protein sequence ID" value="KQH87983.1"/>
    <property type="molecule type" value="Genomic_DNA"/>
</dbReference>
<dbReference type="Gene3D" id="3.40.190.10">
    <property type="entry name" value="Periplasmic binding protein-like II"/>
    <property type="match status" value="2"/>
</dbReference>
<keyword evidence="1" id="KW-0732">Signal</keyword>
<dbReference type="NCBIfam" id="TIGR02122">
    <property type="entry name" value="TRAP_TAXI"/>
    <property type="match status" value="1"/>
</dbReference>
<gene>
    <name evidence="2" type="ORF">AMR76_01460</name>
</gene>
<dbReference type="CDD" id="cd13520">
    <property type="entry name" value="PBP2_TAXI_TRAP"/>
    <property type="match status" value="1"/>
</dbReference>
<name>A0A0Q2N834_VIBFU</name>
<accession>A0A0Q2N834</accession>
<dbReference type="PANTHER" id="PTHR42941:SF1">
    <property type="entry name" value="SLL1037 PROTEIN"/>
    <property type="match status" value="1"/>
</dbReference>
<dbReference type="AlphaFoldDB" id="A0A0Q2N834"/>
<evidence type="ECO:0000256" key="1">
    <source>
        <dbReference type="SAM" id="SignalP"/>
    </source>
</evidence>
<proteinExistence type="predicted"/>
<comment type="caution">
    <text evidence="2">The sequence shown here is derived from an EMBL/GenBank/DDBJ whole genome shotgun (WGS) entry which is preliminary data.</text>
</comment>